<evidence type="ECO:0000256" key="7">
    <source>
        <dbReference type="ARBA" id="ARBA00023136"/>
    </source>
</evidence>
<comment type="similarity">
    <text evidence="2">Belongs to the ATPase delta chain family.</text>
</comment>
<evidence type="ECO:0000256" key="1">
    <source>
        <dbReference type="ARBA" id="ARBA00004370"/>
    </source>
</evidence>
<gene>
    <name evidence="9" type="ORF">RDB_LOCUS22970</name>
</gene>
<dbReference type="InterPro" id="IPR000711">
    <property type="entry name" value="ATPase_OSCP/dsu"/>
</dbReference>
<keyword evidence="4" id="KW-0813">Transport</keyword>
<keyword evidence="5" id="KW-0375">Hydrogen ion transport</keyword>
<proteinExistence type="inferred from homology"/>
<dbReference type="GO" id="GO:0016020">
    <property type="term" value="C:membrane"/>
    <property type="evidence" value="ECO:0007669"/>
    <property type="project" value="UniProtKB-SubCell"/>
</dbReference>
<evidence type="ECO:0000313" key="10">
    <source>
        <dbReference type="Proteomes" id="UP000663840"/>
    </source>
</evidence>
<evidence type="ECO:0000256" key="6">
    <source>
        <dbReference type="ARBA" id="ARBA00023065"/>
    </source>
</evidence>
<name>A0A8H2WIM6_9AGAM</name>
<dbReference type="InterPro" id="IPR026015">
    <property type="entry name" value="ATP_synth_OSCP/delta_N_sf"/>
</dbReference>
<keyword evidence="6" id="KW-0406">Ion transport</keyword>
<evidence type="ECO:0000256" key="8">
    <source>
        <dbReference type="ARBA" id="ARBA00023310"/>
    </source>
</evidence>
<dbReference type="PRINTS" id="PR00125">
    <property type="entry name" value="ATPASEDELTA"/>
</dbReference>
<accession>A0A8H2WIM6</accession>
<sequence length="587" mass="64178">MLAARRVAAAASRVPLQQQRNASLIASKYAQALFGAASKNAQTLNKVQSELTSISNNLREVPTLSAFVSNPTLSASDRKSGLDAIYAAAAPKGSKEPVTPITKNLFEVLSENGRLGETNDVISSFNELVSKHKGELEVVVTSAAPLEKNVLSKLEATLKSSQAASQAKSVRVTNKVNPSILGGLLVDFGDKTIDLSVSSKVNRLNALLQRDPGTMSTFIEMNLAVYRTERRSKTIKDESVDWVPYYVLAYGTLAETNEVLSPVCYLDDIDIYSCIIAECGGTVTLTKPQRNPNKKRDCTFRITFEGGDHTFRGVLQDDRAEWEWKGVYLCNQQKTHLKSYAPQVPYSHSFYEIKKHSPADSDSPASSRSSSDFKTGSFVHTRGSGGGSYACSIRTSVYGVIPLIEEPDDEPSTQAITPNKYDALIKEWSSISTATATMIYAHAEKKNALDTSPTSMTADSKRLTIPTSWPHNPLSIPSPVRSKSRMKLLTTGFDNPNALQIPRSFTPFTEASNDSFYSIDAEDIQMSSSACTDSGVTVQGTVRDQSTPCPPTPYIPEIPSQSDPDDDYVVLYRAWRCEPSDDVVLWT</sequence>
<dbReference type="GO" id="GO:0046933">
    <property type="term" value="F:proton-transporting ATP synthase activity, rotational mechanism"/>
    <property type="evidence" value="ECO:0007669"/>
    <property type="project" value="InterPro"/>
</dbReference>
<evidence type="ECO:0000256" key="2">
    <source>
        <dbReference type="ARBA" id="ARBA00007046"/>
    </source>
</evidence>
<comment type="caution">
    <text evidence="9">The sequence shown here is derived from an EMBL/GenBank/DDBJ whole genome shotgun (WGS) entry which is preliminary data.</text>
</comment>
<evidence type="ECO:0000256" key="5">
    <source>
        <dbReference type="ARBA" id="ARBA00022781"/>
    </source>
</evidence>
<protein>
    <recommendedName>
        <fullName evidence="3">ATP synthase subunit 5, mitochondrial</fullName>
    </recommendedName>
</protein>
<evidence type="ECO:0000256" key="3">
    <source>
        <dbReference type="ARBA" id="ARBA00014723"/>
    </source>
</evidence>
<dbReference type="Proteomes" id="UP000663840">
    <property type="component" value="Unassembled WGS sequence"/>
</dbReference>
<reference evidence="9" key="1">
    <citation type="submission" date="2021-01" db="EMBL/GenBank/DDBJ databases">
        <authorList>
            <person name="Kaushik A."/>
        </authorList>
    </citation>
    <scope>NUCLEOTIDE SEQUENCE</scope>
    <source>
        <strain evidence="9">AG1-1A</strain>
    </source>
</reference>
<dbReference type="Gene3D" id="1.10.520.20">
    <property type="entry name" value="N-terminal domain of the delta subunit of the F1F0-ATP synthase"/>
    <property type="match status" value="1"/>
</dbReference>
<comment type="subcellular location">
    <subcellularLocation>
        <location evidence="1">Membrane</location>
    </subcellularLocation>
</comment>
<dbReference type="NCBIfam" id="TIGR01145">
    <property type="entry name" value="ATP_synt_delta"/>
    <property type="match status" value="1"/>
</dbReference>
<dbReference type="SUPFAM" id="SSF47928">
    <property type="entry name" value="N-terminal domain of the delta subunit of the F1F0-ATP synthase"/>
    <property type="match status" value="1"/>
</dbReference>
<evidence type="ECO:0000313" key="9">
    <source>
        <dbReference type="EMBL" id="CAE6377380.1"/>
    </source>
</evidence>
<keyword evidence="7" id="KW-0472">Membrane</keyword>
<dbReference type="EMBL" id="CAJMWR010000442">
    <property type="protein sequence ID" value="CAE6377380.1"/>
    <property type="molecule type" value="Genomic_DNA"/>
</dbReference>
<dbReference type="PANTHER" id="PTHR11910">
    <property type="entry name" value="ATP SYNTHASE DELTA CHAIN"/>
    <property type="match status" value="1"/>
</dbReference>
<organism evidence="9 10">
    <name type="scientific">Rhizoctonia solani</name>
    <dbReference type="NCBI Taxonomy" id="456999"/>
    <lineage>
        <taxon>Eukaryota</taxon>
        <taxon>Fungi</taxon>
        <taxon>Dikarya</taxon>
        <taxon>Basidiomycota</taxon>
        <taxon>Agaricomycotina</taxon>
        <taxon>Agaricomycetes</taxon>
        <taxon>Cantharellales</taxon>
        <taxon>Ceratobasidiaceae</taxon>
        <taxon>Rhizoctonia</taxon>
    </lineage>
</organism>
<dbReference type="AlphaFoldDB" id="A0A8H2WIM6"/>
<dbReference type="Pfam" id="PF00213">
    <property type="entry name" value="OSCP"/>
    <property type="match status" value="1"/>
</dbReference>
<evidence type="ECO:0000256" key="4">
    <source>
        <dbReference type="ARBA" id="ARBA00022448"/>
    </source>
</evidence>
<keyword evidence="8" id="KW-0066">ATP synthesis</keyword>
<dbReference type="HAMAP" id="MF_01416">
    <property type="entry name" value="ATP_synth_delta_bact"/>
    <property type="match status" value="1"/>
</dbReference>